<sequence>MSLYAIGDLHLSLNSPKPMDIFGKNWINHTEKIVKNWRDTVKDNDMVLLAGDISWGIDIKDSSKDIELINSLPGKKVIVSGNHDYWFNSASKLKEAFPEIMFLKNNYYSYEDYAVCGTRGWVCPGYEGFSTHDEKIYKREQLRLKMSLDAAMKDGCNELVVITHYPPTNDKLEESEFTKIFEKYKVKKVAYGHLHGTESFEMGLKGERNHVEYILASSDYIDFRPIKIME</sequence>
<proteinExistence type="predicted"/>
<name>A0A645B6R7_9ZZZZ</name>
<dbReference type="InterPro" id="IPR014578">
    <property type="entry name" value="Pesterase_CT488"/>
</dbReference>
<dbReference type="InterPro" id="IPR029052">
    <property type="entry name" value="Metallo-depent_PP-like"/>
</dbReference>
<dbReference type="Gene3D" id="3.60.21.10">
    <property type="match status" value="1"/>
</dbReference>
<dbReference type="Pfam" id="PF00149">
    <property type="entry name" value="Metallophos"/>
    <property type="match status" value="1"/>
</dbReference>
<dbReference type="GO" id="GO:0016787">
    <property type="term" value="F:hydrolase activity"/>
    <property type="evidence" value="ECO:0007669"/>
    <property type="project" value="InterPro"/>
</dbReference>
<evidence type="ECO:0000313" key="2">
    <source>
        <dbReference type="EMBL" id="MPM58843.1"/>
    </source>
</evidence>
<reference evidence="2" key="1">
    <citation type="submission" date="2019-08" db="EMBL/GenBank/DDBJ databases">
        <authorList>
            <person name="Kucharzyk K."/>
            <person name="Murdoch R.W."/>
            <person name="Higgins S."/>
            <person name="Loffler F."/>
        </authorList>
    </citation>
    <scope>NUCLEOTIDE SEQUENCE</scope>
</reference>
<dbReference type="PANTHER" id="PTHR31302:SF22">
    <property type="entry name" value="PHOSPHOESTERASE"/>
    <property type="match status" value="1"/>
</dbReference>
<dbReference type="PANTHER" id="PTHR31302">
    <property type="entry name" value="TRANSMEMBRANE PROTEIN WITH METALLOPHOSPHOESTERASE DOMAIN-RELATED"/>
    <property type="match status" value="1"/>
</dbReference>
<dbReference type="EMBL" id="VSSQ01016983">
    <property type="protein sequence ID" value="MPM58843.1"/>
    <property type="molecule type" value="Genomic_DNA"/>
</dbReference>
<dbReference type="SUPFAM" id="SSF56300">
    <property type="entry name" value="Metallo-dependent phosphatases"/>
    <property type="match status" value="1"/>
</dbReference>
<dbReference type="AlphaFoldDB" id="A0A645B6R7"/>
<dbReference type="PIRSF" id="PIRSF033094">
    <property type="entry name" value="Pesterase_CT488"/>
    <property type="match status" value="1"/>
</dbReference>
<organism evidence="2">
    <name type="scientific">bioreactor metagenome</name>
    <dbReference type="NCBI Taxonomy" id="1076179"/>
    <lineage>
        <taxon>unclassified sequences</taxon>
        <taxon>metagenomes</taxon>
        <taxon>ecological metagenomes</taxon>
    </lineage>
</organism>
<comment type="caution">
    <text evidence="2">The sequence shown here is derived from an EMBL/GenBank/DDBJ whole genome shotgun (WGS) entry which is preliminary data.</text>
</comment>
<dbReference type="InterPro" id="IPR004843">
    <property type="entry name" value="Calcineurin-like_PHP"/>
</dbReference>
<gene>
    <name evidence="2" type="ORF">SDC9_105676</name>
</gene>
<protein>
    <recommendedName>
        <fullName evidence="1">Calcineurin-like phosphoesterase domain-containing protein</fullName>
    </recommendedName>
</protein>
<feature type="domain" description="Calcineurin-like phosphoesterase" evidence="1">
    <location>
        <begin position="1"/>
        <end position="195"/>
    </location>
</feature>
<dbReference type="InterPro" id="IPR051158">
    <property type="entry name" value="Metallophosphoesterase_sf"/>
</dbReference>
<accession>A0A645B6R7</accession>
<evidence type="ECO:0000259" key="1">
    <source>
        <dbReference type="Pfam" id="PF00149"/>
    </source>
</evidence>